<gene>
    <name evidence="9" type="ORF">DES53_103264</name>
</gene>
<dbReference type="InterPro" id="IPR042094">
    <property type="entry name" value="T2SS_GspF_sf"/>
</dbReference>
<evidence type="ECO:0000313" key="9">
    <source>
        <dbReference type="EMBL" id="RBP45266.1"/>
    </source>
</evidence>
<evidence type="ECO:0000259" key="8">
    <source>
        <dbReference type="Pfam" id="PF00482"/>
    </source>
</evidence>
<evidence type="ECO:0000256" key="6">
    <source>
        <dbReference type="ARBA" id="ARBA00023136"/>
    </source>
</evidence>
<dbReference type="Pfam" id="PF00482">
    <property type="entry name" value="T2SSF"/>
    <property type="match status" value="2"/>
</dbReference>
<evidence type="ECO:0000256" key="4">
    <source>
        <dbReference type="ARBA" id="ARBA00022692"/>
    </source>
</evidence>
<evidence type="ECO:0000256" key="7">
    <source>
        <dbReference type="SAM" id="Phobius"/>
    </source>
</evidence>
<evidence type="ECO:0000256" key="3">
    <source>
        <dbReference type="ARBA" id="ARBA00022475"/>
    </source>
</evidence>
<evidence type="ECO:0000313" key="10">
    <source>
        <dbReference type="Proteomes" id="UP000253426"/>
    </source>
</evidence>
<feature type="transmembrane region" description="Helical" evidence="7">
    <location>
        <begin position="107"/>
        <end position="128"/>
    </location>
</feature>
<dbReference type="Proteomes" id="UP000253426">
    <property type="component" value="Unassembled WGS sequence"/>
</dbReference>
<comment type="similarity">
    <text evidence="2">Belongs to the GSP F family.</text>
</comment>
<name>A0A366HP38_9BACT</name>
<dbReference type="PANTHER" id="PTHR30012">
    <property type="entry name" value="GENERAL SECRETION PATHWAY PROTEIN"/>
    <property type="match status" value="1"/>
</dbReference>
<dbReference type="GO" id="GO:0005886">
    <property type="term" value="C:plasma membrane"/>
    <property type="evidence" value="ECO:0007669"/>
    <property type="project" value="UniProtKB-SubCell"/>
</dbReference>
<accession>A0A366HP38</accession>
<feature type="domain" description="Type II secretion system protein GspF" evidence="8">
    <location>
        <begin position="193"/>
        <end position="305"/>
    </location>
</feature>
<keyword evidence="6 7" id="KW-0472">Membrane</keyword>
<keyword evidence="3" id="KW-1003">Cell membrane</keyword>
<reference evidence="9 10" key="1">
    <citation type="submission" date="2018-06" db="EMBL/GenBank/DDBJ databases">
        <title>Genomic Encyclopedia of Type Strains, Phase IV (KMG-IV): sequencing the most valuable type-strain genomes for metagenomic binning, comparative biology and taxonomic classification.</title>
        <authorList>
            <person name="Goeker M."/>
        </authorList>
    </citation>
    <scope>NUCLEOTIDE SEQUENCE [LARGE SCALE GENOMIC DNA]</scope>
    <source>
        <strain evidence="9 10">DSM 25532</strain>
    </source>
</reference>
<evidence type="ECO:0000256" key="2">
    <source>
        <dbReference type="ARBA" id="ARBA00005745"/>
    </source>
</evidence>
<feature type="transmembrane region" description="Helical" evidence="7">
    <location>
        <begin position="296"/>
        <end position="317"/>
    </location>
</feature>
<evidence type="ECO:0000256" key="1">
    <source>
        <dbReference type="ARBA" id="ARBA00004651"/>
    </source>
</evidence>
<feature type="domain" description="Type II secretion system protein GspF" evidence="8">
    <location>
        <begin position="11"/>
        <end position="122"/>
    </location>
</feature>
<dbReference type="PANTHER" id="PTHR30012:SF0">
    <property type="entry name" value="TYPE II SECRETION SYSTEM PROTEIN F-RELATED"/>
    <property type="match status" value="1"/>
</dbReference>
<dbReference type="InterPro" id="IPR018076">
    <property type="entry name" value="T2SS_GspF_dom"/>
</dbReference>
<dbReference type="Gene3D" id="1.20.81.30">
    <property type="entry name" value="Type II secretion system (T2SS), domain F"/>
    <property type="match status" value="2"/>
</dbReference>
<organism evidence="9 10">
    <name type="scientific">Roseimicrobium gellanilyticum</name>
    <dbReference type="NCBI Taxonomy" id="748857"/>
    <lineage>
        <taxon>Bacteria</taxon>
        <taxon>Pseudomonadati</taxon>
        <taxon>Verrucomicrobiota</taxon>
        <taxon>Verrucomicrobiia</taxon>
        <taxon>Verrucomicrobiales</taxon>
        <taxon>Verrucomicrobiaceae</taxon>
        <taxon>Roseimicrobium</taxon>
    </lineage>
</organism>
<dbReference type="EMBL" id="QNRR01000003">
    <property type="protein sequence ID" value="RBP45266.1"/>
    <property type="molecule type" value="Genomic_DNA"/>
</dbReference>
<proteinExistence type="inferred from homology"/>
<dbReference type="RefSeq" id="WP_113958394.1">
    <property type="nucleotide sequence ID" value="NZ_QNRR01000003.1"/>
</dbReference>
<comment type="subcellular location">
    <subcellularLocation>
        <location evidence="1">Cell membrane</location>
        <topology evidence="1">Multi-pass membrane protein</topology>
    </subcellularLocation>
</comment>
<comment type="caution">
    <text evidence="9">The sequence shown here is derived from an EMBL/GenBank/DDBJ whole genome shotgun (WGS) entry which is preliminary data.</text>
</comment>
<protein>
    <submittedName>
        <fullName evidence="9">Type II secretory pathway component PulF</fullName>
    </submittedName>
</protein>
<dbReference type="InterPro" id="IPR003004">
    <property type="entry name" value="GspF/PilC"/>
</dbReference>
<keyword evidence="10" id="KW-1185">Reference proteome</keyword>
<keyword evidence="4 7" id="KW-0812">Transmembrane</keyword>
<sequence>MTNRQRAQIFHEMGKLLRAGVHLDRSVDLLLEQGPAAPVRSWLEGLKQGLAARLSVAEAVAKNGATRPLETSLLAAGEKGGRLENSFEHLASYYDLRQRSRDKAIGALIYPFILLHLGLFVPDFGGIMQGKGLGGLLPDFLNRLIIAWTLILAVGIAAKMALKAATTSTAIDGLLNSIPLVGGVRRHWALARFCQVFQTCLLAALRISDTLRLAGDASQSAVLEDAGKQAAAKVEKGEQLTPSMRGTGAFPITFMQSIATAEETGTLDIEMGRWAAAESELASQAQNRAAEWLPRIFYVIVVFYVAYRIVSGFASYFNGLNSMLGA</sequence>
<feature type="transmembrane region" description="Helical" evidence="7">
    <location>
        <begin position="140"/>
        <end position="158"/>
    </location>
</feature>
<evidence type="ECO:0000256" key="5">
    <source>
        <dbReference type="ARBA" id="ARBA00022989"/>
    </source>
</evidence>
<dbReference type="AlphaFoldDB" id="A0A366HP38"/>
<keyword evidence="5 7" id="KW-1133">Transmembrane helix</keyword>
<dbReference type="OrthoDB" id="181324at2"/>